<proteinExistence type="predicted"/>
<organism evidence="1 2">
    <name type="scientific">Solanum tuberosum</name>
    <name type="common">Potato</name>
    <dbReference type="NCBI Taxonomy" id="4113"/>
    <lineage>
        <taxon>Eukaryota</taxon>
        <taxon>Viridiplantae</taxon>
        <taxon>Streptophyta</taxon>
        <taxon>Embryophyta</taxon>
        <taxon>Tracheophyta</taxon>
        <taxon>Spermatophyta</taxon>
        <taxon>Magnoliopsida</taxon>
        <taxon>eudicotyledons</taxon>
        <taxon>Gunneridae</taxon>
        <taxon>Pentapetalae</taxon>
        <taxon>asterids</taxon>
        <taxon>lamiids</taxon>
        <taxon>Solanales</taxon>
        <taxon>Solanaceae</taxon>
        <taxon>Solanoideae</taxon>
        <taxon>Solaneae</taxon>
        <taxon>Solanum</taxon>
    </lineage>
</organism>
<sequence length="104" mass="11359">MFSKGSFGDDLPFGQLRRLLSVAFRVFVYWIIGRCITASRSRSAIVDCSFSPPICSFPSGISTLEQKAKVVKTAVSIVIADMVGDSPIISKARRVLQTQVLTMS</sequence>
<dbReference type="EnsemblPlants" id="PGSC0003DMT400084925">
    <property type="protein sequence ID" value="PGSC0003DMT400084925"/>
    <property type="gene ID" value="PGSC0003DMG400034496"/>
</dbReference>
<dbReference type="PaxDb" id="4113-PGSC0003DMT400084925"/>
<evidence type="ECO:0000313" key="2">
    <source>
        <dbReference type="Proteomes" id="UP000011115"/>
    </source>
</evidence>
<name>M1D8D3_SOLTU</name>
<keyword evidence="2" id="KW-1185">Reference proteome</keyword>
<dbReference type="HOGENOM" id="CLU_2254950_0_0_1"/>
<dbReference type="Proteomes" id="UP000011115">
    <property type="component" value="Unassembled WGS sequence"/>
</dbReference>
<accession>M1D8D3</accession>
<dbReference type="AlphaFoldDB" id="M1D8D3"/>
<reference evidence="1" key="2">
    <citation type="submission" date="2015-06" db="UniProtKB">
        <authorList>
            <consortium name="EnsemblPlants"/>
        </authorList>
    </citation>
    <scope>IDENTIFICATION</scope>
    <source>
        <strain evidence="1">DM1-3 516 R44</strain>
    </source>
</reference>
<protein>
    <submittedName>
        <fullName evidence="1">Uncharacterized protein</fullName>
    </submittedName>
</protein>
<evidence type="ECO:0000313" key="1">
    <source>
        <dbReference type="EnsemblPlants" id="PGSC0003DMT400084925"/>
    </source>
</evidence>
<dbReference type="InParanoid" id="M1D8D3"/>
<reference evidence="2" key="1">
    <citation type="journal article" date="2011" name="Nature">
        <title>Genome sequence and analysis of the tuber crop potato.</title>
        <authorList>
            <consortium name="The Potato Genome Sequencing Consortium"/>
        </authorList>
    </citation>
    <scope>NUCLEOTIDE SEQUENCE [LARGE SCALE GENOMIC DNA]</scope>
    <source>
        <strain evidence="2">cv. DM1-3 516 R44</strain>
    </source>
</reference>
<dbReference type="Gramene" id="PGSC0003DMT400084925">
    <property type="protein sequence ID" value="PGSC0003DMT400084925"/>
    <property type="gene ID" value="PGSC0003DMG400034496"/>
</dbReference>